<dbReference type="Gene3D" id="1.10.10.740">
    <property type="entry name" value="Crisp domain"/>
    <property type="match status" value="1"/>
</dbReference>
<evidence type="ECO:0000256" key="5">
    <source>
        <dbReference type="ARBA" id="ARBA00023157"/>
    </source>
</evidence>
<dbReference type="Pfam" id="PF00188">
    <property type="entry name" value="CAP"/>
    <property type="match status" value="1"/>
</dbReference>
<reference evidence="8" key="1">
    <citation type="submission" date="2025-08" db="UniProtKB">
        <authorList>
            <consortium name="Ensembl"/>
        </authorList>
    </citation>
    <scope>IDENTIFICATION</scope>
</reference>
<dbReference type="InterPro" id="IPR002413">
    <property type="entry name" value="V5_allergen-like"/>
</dbReference>
<sequence>MCVSFLWPRGIICIQFFAVYDGLALARHKYGKNLHLFQEWNEKAAENAQKWANQCKMSISPNKQRVLDGIFCGENIFQSNYPSTWSDAIQVWYNKASNFKYGVGAIDPNKSIAGYTQVVWYNSYKIGCGLAYCPQSTFPYLYVCQYCPTGNLVDKMAKPYKEGPACGDCPNACDNGLCTNPCQYVDHYTNCEELKRLFHCESDMMKQRCQATCSCTSEIK</sequence>
<comment type="caution">
    <text evidence="6">Lacks conserved residue(s) required for the propagation of feature annotation.</text>
</comment>
<dbReference type="SUPFAM" id="SSF55797">
    <property type="entry name" value="PR-1-like"/>
    <property type="match status" value="1"/>
</dbReference>
<dbReference type="Proteomes" id="UP000694392">
    <property type="component" value="Unplaced"/>
</dbReference>
<dbReference type="GO" id="GO:0005246">
    <property type="term" value="F:calcium channel regulator activity"/>
    <property type="evidence" value="ECO:0007669"/>
    <property type="project" value="UniProtKB-KW"/>
</dbReference>
<keyword evidence="9" id="KW-1185">Reference proteome</keyword>
<name>A0A8D0GHP4_SPHPU</name>
<feature type="disulfide bond" evidence="6">
    <location>
        <begin position="200"/>
        <end position="213"/>
    </location>
</feature>
<dbReference type="GO" id="GO:0005576">
    <property type="term" value="C:extracellular region"/>
    <property type="evidence" value="ECO:0007669"/>
    <property type="project" value="InterPro"/>
</dbReference>
<dbReference type="PROSITE" id="PS51670">
    <property type="entry name" value="SHKT"/>
    <property type="match status" value="1"/>
</dbReference>
<dbReference type="PROSITE" id="PS01010">
    <property type="entry name" value="CRISP_2"/>
    <property type="match status" value="1"/>
</dbReference>
<evidence type="ECO:0000259" key="7">
    <source>
        <dbReference type="PROSITE" id="PS51670"/>
    </source>
</evidence>
<dbReference type="PRINTS" id="PR00837">
    <property type="entry name" value="V5TPXLIKE"/>
</dbReference>
<feature type="disulfide bond" evidence="6">
    <location>
        <begin position="191"/>
        <end position="209"/>
    </location>
</feature>
<dbReference type="GO" id="GO:0006952">
    <property type="term" value="P:defense response"/>
    <property type="evidence" value="ECO:0007669"/>
    <property type="project" value="UniProtKB-ARBA"/>
</dbReference>
<dbReference type="Ensembl" id="ENSSPUT00000009470.1">
    <property type="protein sequence ID" value="ENSSPUP00000008881.1"/>
    <property type="gene ID" value="ENSSPUG00000006910.1"/>
</dbReference>
<dbReference type="FunFam" id="1.10.10.740:FF:000001">
    <property type="entry name" value="Cysteine-rich secretory protein 2"/>
    <property type="match status" value="1"/>
</dbReference>
<keyword evidence="2" id="KW-0528">Neurotoxin</keyword>
<protein>
    <recommendedName>
        <fullName evidence="7">ShKT domain-containing protein</fullName>
    </recommendedName>
</protein>
<dbReference type="InterPro" id="IPR018244">
    <property type="entry name" value="Allrgn_V5/Tpx1_CS"/>
</dbReference>
<keyword evidence="4" id="KW-0872">Ion channel impairing toxin</keyword>
<keyword evidence="3" id="KW-0108">Calcium channel impairing toxin</keyword>
<dbReference type="PANTHER" id="PTHR10334">
    <property type="entry name" value="CYSTEINE-RICH SECRETORY PROTEIN-RELATED"/>
    <property type="match status" value="1"/>
</dbReference>
<evidence type="ECO:0000256" key="2">
    <source>
        <dbReference type="ARBA" id="ARBA00022699"/>
    </source>
</evidence>
<reference evidence="8" key="2">
    <citation type="submission" date="2025-09" db="UniProtKB">
        <authorList>
            <consortium name="Ensembl"/>
        </authorList>
    </citation>
    <scope>IDENTIFICATION</scope>
</reference>
<evidence type="ECO:0000256" key="6">
    <source>
        <dbReference type="PROSITE-ProRule" id="PRU01005"/>
    </source>
</evidence>
<dbReference type="Pfam" id="PF08562">
    <property type="entry name" value="Crisp"/>
    <property type="match status" value="1"/>
</dbReference>
<dbReference type="InterPro" id="IPR014044">
    <property type="entry name" value="CAP_dom"/>
</dbReference>
<dbReference type="PRINTS" id="PR00838">
    <property type="entry name" value="V5ALLERGEN"/>
</dbReference>
<proteinExistence type="inferred from homology"/>
<accession>A0A8D0GHP4</accession>
<dbReference type="InterPro" id="IPR003582">
    <property type="entry name" value="ShKT_dom"/>
</dbReference>
<evidence type="ECO:0000313" key="9">
    <source>
        <dbReference type="Proteomes" id="UP000694392"/>
    </source>
</evidence>
<dbReference type="SUPFAM" id="SSF57546">
    <property type="entry name" value="Crisp domain-like"/>
    <property type="match status" value="1"/>
</dbReference>
<organism evidence="8 9">
    <name type="scientific">Sphenodon punctatus</name>
    <name type="common">Tuatara</name>
    <name type="synonym">Hatteria punctata</name>
    <dbReference type="NCBI Taxonomy" id="8508"/>
    <lineage>
        <taxon>Eukaryota</taxon>
        <taxon>Metazoa</taxon>
        <taxon>Chordata</taxon>
        <taxon>Craniata</taxon>
        <taxon>Vertebrata</taxon>
        <taxon>Euteleostomi</taxon>
        <taxon>Lepidosauria</taxon>
        <taxon>Sphenodontia</taxon>
        <taxon>Sphenodontidae</taxon>
        <taxon>Sphenodon</taxon>
    </lineage>
</organism>
<dbReference type="GeneTree" id="ENSGT00940000156439"/>
<dbReference type="FunFam" id="3.40.33.10:FF:000005">
    <property type="entry name" value="Cysteine-rich secretory protein 2"/>
    <property type="match status" value="1"/>
</dbReference>
<keyword evidence="2" id="KW-0800">Toxin</keyword>
<dbReference type="Gene3D" id="3.40.33.10">
    <property type="entry name" value="CAP"/>
    <property type="match status" value="1"/>
</dbReference>
<feature type="domain" description="ShKT" evidence="7">
    <location>
        <begin position="182"/>
        <end position="215"/>
    </location>
</feature>
<dbReference type="InterPro" id="IPR042076">
    <property type="entry name" value="Crisp-like_dom"/>
</dbReference>
<evidence type="ECO:0000313" key="8">
    <source>
        <dbReference type="Ensembl" id="ENSSPUP00000008881.1"/>
    </source>
</evidence>
<keyword evidence="5 6" id="KW-1015">Disulfide bond</keyword>
<dbReference type="OMA" id="NFKYGYG"/>
<dbReference type="InterPro" id="IPR035940">
    <property type="entry name" value="CAP_sf"/>
</dbReference>
<dbReference type="SMART" id="SM00198">
    <property type="entry name" value="SCP"/>
    <property type="match status" value="1"/>
</dbReference>
<dbReference type="AlphaFoldDB" id="A0A8D0GHP4"/>
<dbReference type="InterPro" id="IPR013871">
    <property type="entry name" value="Cysteine_rich_secretory"/>
</dbReference>
<evidence type="ECO:0000256" key="3">
    <source>
        <dbReference type="ARBA" id="ARBA00022831"/>
    </source>
</evidence>
<comment type="similarity">
    <text evidence="1">Belongs to the CRISP family.</text>
</comment>
<evidence type="ECO:0000256" key="4">
    <source>
        <dbReference type="ARBA" id="ARBA00022872"/>
    </source>
</evidence>
<dbReference type="InterPro" id="IPR001283">
    <property type="entry name" value="CRISP-related"/>
</dbReference>
<evidence type="ECO:0000256" key="1">
    <source>
        <dbReference type="ARBA" id="ARBA00009923"/>
    </source>
</evidence>